<sequence length="209" mass="23083">MHPIQSITIPEPCHQEWQLMTVVTDGRYCDHCCKTVVDFSAMSNQEIITHLSANENVCGRFKRQQLTATHSSASDKNTSRYFRKAIWIAASVIGVAPITNAKVTTAWLRPVDSLYTKQKTKYIGKLQVRALNRKTVVNKKAGGKSSANNNSAVKAVRYPSLPYDDAIVGKVSYSFVDSSQVKNFQIIRAADTTAHVLGGVVKGLPIKKE</sequence>
<comment type="caution">
    <text evidence="1">The sequence shown here is derived from an EMBL/GenBank/DDBJ whole genome shotgun (WGS) entry which is preliminary data.</text>
</comment>
<evidence type="ECO:0000313" key="2">
    <source>
        <dbReference type="Proteomes" id="UP000245678"/>
    </source>
</evidence>
<name>A0A316HDJ9_9SPHI</name>
<reference evidence="1 2" key="1">
    <citation type="submission" date="2018-05" db="EMBL/GenBank/DDBJ databases">
        <title>Genomic Encyclopedia of Archaeal and Bacterial Type Strains, Phase II (KMG-II): from individual species to whole genera.</title>
        <authorList>
            <person name="Goeker M."/>
        </authorList>
    </citation>
    <scope>NUCLEOTIDE SEQUENCE [LARGE SCALE GENOMIC DNA]</scope>
    <source>
        <strain evidence="1 2">DSM 19975</strain>
    </source>
</reference>
<gene>
    <name evidence="1" type="ORF">LX99_01941</name>
</gene>
<organism evidence="1 2">
    <name type="scientific">Mucilaginibacter oryzae</name>
    <dbReference type="NCBI Taxonomy" id="468058"/>
    <lineage>
        <taxon>Bacteria</taxon>
        <taxon>Pseudomonadati</taxon>
        <taxon>Bacteroidota</taxon>
        <taxon>Sphingobacteriia</taxon>
        <taxon>Sphingobacteriales</taxon>
        <taxon>Sphingobacteriaceae</taxon>
        <taxon>Mucilaginibacter</taxon>
    </lineage>
</organism>
<dbReference type="AlphaFoldDB" id="A0A316HDJ9"/>
<dbReference type="Proteomes" id="UP000245678">
    <property type="component" value="Unassembled WGS sequence"/>
</dbReference>
<proteinExistence type="predicted"/>
<accession>A0A316HDJ9</accession>
<keyword evidence="2" id="KW-1185">Reference proteome</keyword>
<dbReference type="EMBL" id="QGHA01000003">
    <property type="protein sequence ID" value="PWK78101.1"/>
    <property type="molecule type" value="Genomic_DNA"/>
</dbReference>
<protein>
    <submittedName>
        <fullName evidence="1">Uncharacterized protein</fullName>
    </submittedName>
</protein>
<evidence type="ECO:0000313" key="1">
    <source>
        <dbReference type="EMBL" id="PWK78101.1"/>
    </source>
</evidence>
<dbReference type="RefSeq" id="WP_146203091.1">
    <property type="nucleotide sequence ID" value="NZ_QGHA01000003.1"/>
</dbReference>